<comment type="caution">
    <text evidence="1">The sequence shown here is derived from an EMBL/GenBank/DDBJ whole genome shotgun (WGS) entry which is preliminary data.</text>
</comment>
<proteinExistence type="predicted"/>
<dbReference type="EMBL" id="MBQD01000024">
    <property type="protein sequence ID" value="OCL31955.1"/>
    <property type="molecule type" value="Genomic_DNA"/>
</dbReference>
<dbReference type="AlphaFoldDB" id="A0A1C0AIS8"/>
<accession>A0A1C0AIS8</accession>
<evidence type="ECO:0000313" key="2">
    <source>
        <dbReference type="Proteomes" id="UP000093501"/>
    </source>
</evidence>
<dbReference type="Proteomes" id="UP000093501">
    <property type="component" value="Unassembled WGS sequence"/>
</dbReference>
<keyword evidence="2" id="KW-1185">Reference proteome</keyword>
<gene>
    <name evidence="1" type="ORF">BCR15_07830</name>
</gene>
<name>A0A1C0AIS8_9ACTN</name>
<reference evidence="2" key="1">
    <citation type="submission" date="2016-07" db="EMBL/GenBank/DDBJ databases">
        <authorList>
            <person name="Florea S."/>
            <person name="Webb J.S."/>
            <person name="Jaromczyk J."/>
            <person name="Schardl C.L."/>
        </authorList>
    </citation>
    <scope>NUCLEOTIDE SEQUENCE [LARGE SCALE GENOMIC DNA]</scope>
    <source>
        <strain evidence="2">IPBSL-7</strain>
    </source>
</reference>
<evidence type="ECO:0000313" key="1">
    <source>
        <dbReference type="EMBL" id="OCL31955.1"/>
    </source>
</evidence>
<organism evidence="1 2">
    <name type="scientific">Tessaracoccus lapidicaptus</name>
    <dbReference type="NCBI Taxonomy" id="1427523"/>
    <lineage>
        <taxon>Bacteria</taxon>
        <taxon>Bacillati</taxon>
        <taxon>Actinomycetota</taxon>
        <taxon>Actinomycetes</taxon>
        <taxon>Propionibacteriales</taxon>
        <taxon>Propionibacteriaceae</taxon>
        <taxon>Tessaracoccus</taxon>
    </lineage>
</organism>
<protein>
    <submittedName>
        <fullName evidence="1">Uncharacterized protein</fullName>
    </submittedName>
</protein>
<sequence>MKHATRKWESLHPVVRTVLALGGLADMGLRVYALIDVARRPDKEINGLKEAWIPALAVVNSLGLLPCAYLRWGRRTR</sequence>
<dbReference type="RefSeq" id="WP_068752303.1">
    <property type="nucleotide sequence ID" value="NZ_LR214441.1"/>
</dbReference>